<dbReference type="PANTHER" id="PTHR31083">
    <property type="entry name" value="UPSTREAM OF FLC PROTEIN (DUF966)"/>
    <property type="match status" value="1"/>
</dbReference>
<comment type="similarity">
    <text evidence="7">Belongs to the SOSEKI family.</text>
</comment>
<feature type="compositionally biased region" description="Low complexity" evidence="9">
    <location>
        <begin position="111"/>
        <end position="125"/>
    </location>
</feature>
<dbReference type="GO" id="GO:0051258">
    <property type="term" value="P:protein polymerization"/>
    <property type="evidence" value="ECO:0007669"/>
    <property type="project" value="UniProtKB-ARBA"/>
</dbReference>
<dbReference type="PIRSF" id="PIRSF031043">
    <property type="entry name" value="UCP031043"/>
    <property type="match status" value="1"/>
</dbReference>
<evidence type="ECO:0000256" key="1">
    <source>
        <dbReference type="ARBA" id="ARBA00004413"/>
    </source>
</evidence>
<gene>
    <name evidence="11" type="ORF">SO802_018149</name>
</gene>
<keyword evidence="4" id="KW-0132">Cell division</keyword>
<evidence type="ECO:0000259" key="10">
    <source>
        <dbReference type="Pfam" id="PF06136"/>
    </source>
</evidence>
<comment type="subcellular location">
    <subcellularLocation>
        <location evidence="1">Cell membrane</location>
        <topology evidence="1">Peripheral membrane protein</topology>
        <orientation evidence="1">Cytoplasmic side</orientation>
    </subcellularLocation>
</comment>
<proteinExistence type="inferred from homology"/>
<dbReference type="EMBL" id="JAZDWU010000006">
    <property type="protein sequence ID" value="KAK9998546.1"/>
    <property type="molecule type" value="Genomic_DNA"/>
</dbReference>
<name>A0AAW2CLL0_9ROSI</name>
<keyword evidence="2" id="KW-0217">Developmental protein</keyword>
<feature type="compositionally biased region" description="Basic and acidic residues" evidence="9">
    <location>
        <begin position="151"/>
        <end position="160"/>
    </location>
</feature>
<keyword evidence="12" id="KW-1185">Reference proteome</keyword>
<dbReference type="PANTHER" id="PTHR31083:SF4">
    <property type="entry name" value="PROTEIN SOSEKI 4-RELATED"/>
    <property type="match status" value="1"/>
</dbReference>
<dbReference type="Proteomes" id="UP001459277">
    <property type="component" value="Unassembled WGS sequence"/>
</dbReference>
<dbReference type="InterPro" id="IPR010369">
    <property type="entry name" value="SOK"/>
</dbReference>
<dbReference type="GO" id="GO:0005886">
    <property type="term" value="C:plasma membrane"/>
    <property type="evidence" value="ECO:0007669"/>
    <property type="project" value="UniProtKB-SubCell"/>
</dbReference>
<keyword evidence="3" id="KW-1003">Cell membrane</keyword>
<protein>
    <recommendedName>
        <fullName evidence="10">SOSEKI DIX-like domain-containing protein</fullName>
    </recommendedName>
</protein>
<reference evidence="11 12" key="1">
    <citation type="submission" date="2024-01" db="EMBL/GenBank/DDBJ databases">
        <title>A telomere-to-telomere, gap-free genome of sweet tea (Lithocarpus litseifolius).</title>
        <authorList>
            <person name="Zhou J."/>
        </authorList>
    </citation>
    <scope>NUCLEOTIDE SEQUENCE [LARGE SCALE GENOMIC DNA]</scope>
    <source>
        <strain evidence="11">Zhou-2022a</strain>
        <tissue evidence="11">Leaf</tissue>
    </source>
</reference>
<feature type="compositionally biased region" description="Low complexity" evidence="9">
    <location>
        <begin position="55"/>
        <end position="68"/>
    </location>
</feature>
<dbReference type="InterPro" id="IPR021182">
    <property type="entry name" value="SOK_magnoliopsida"/>
</dbReference>
<keyword evidence="6" id="KW-0131">Cell cycle</keyword>
<feature type="compositionally biased region" description="Low complexity" evidence="9">
    <location>
        <begin position="358"/>
        <end position="377"/>
    </location>
</feature>
<evidence type="ECO:0000313" key="12">
    <source>
        <dbReference type="Proteomes" id="UP001459277"/>
    </source>
</evidence>
<accession>A0AAW2CLL0</accession>
<comment type="subunit">
    <text evidence="8">Homodimer. Forms long polymer filaments with other SOKs proteins polymers (e.g. SOK1, SOK2, SOK3 and SOK4) crucial for polar localization and biological activity. Binds to ANGUSTIFOLIA (AN).</text>
</comment>
<evidence type="ECO:0000256" key="4">
    <source>
        <dbReference type="ARBA" id="ARBA00022618"/>
    </source>
</evidence>
<feature type="domain" description="SOSEKI DIX-like" evidence="10">
    <location>
        <begin position="1"/>
        <end position="43"/>
    </location>
</feature>
<dbReference type="GO" id="GO:2000067">
    <property type="term" value="P:regulation of root morphogenesis"/>
    <property type="evidence" value="ECO:0007669"/>
    <property type="project" value="UniProtKB-ARBA"/>
</dbReference>
<evidence type="ECO:0000256" key="7">
    <source>
        <dbReference type="ARBA" id="ARBA00024211"/>
    </source>
</evidence>
<evidence type="ECO:0000256" key="8">
    <source>
        <dbReference type="ARBA" id="ARBA00046534"/>
    </source>
</evidence>
<dbReference type="InterPro" id="IPR048351">
    <property type="entry name" value="SOK_DIX"/>
</dbReference>
<dbReference type="GO" id="GO:0051301">
    <property type="term" value="P:cell division"/>
    <property type="evidence" value="ECO:0007669"/>
    <property type="project" value="UniProtKB-KW"/>
</dbReference>
<dbReference type="Pfam" id="PF06136">
    <property type="entry name" value="SOK"/>
    <property type="match status" value="1"/>
</dbReference>
<sequence>MANLYSWSSKRSYKNGFVWHDLSENDFVYPAHGQEYVLKGSEFHEPNLSPKLHETMTPSTSSSSSRTLRPPPPETNKAGEDSDLPEVITRRRNQSWSSIDLHEYKVYKTESSSGVSAGKAAADASTQTEDKRRRRRPVRAKEIEEEDEDDERVREEKSQREICLGQSTVLSRDEISPPPSDSSPETLESLMKADGRLVICQPGANEDNSSLNRTAENFPSARMKASTVLMQLISCGSISFKDCGATSVKDQGFSLTGHYKSRLPRGAGNNNQLGKEAEALTEIPNFSGLKLEDKEYFSGSLIETNKKDVEVPNLKRSSSYNADRSSQLQLADEEIEGVRTKCIPRKPKTQPTKKDCNNDGSCISSSSNQQGSKRIEV</sequence>
<evidence type="ECO:0000256" key="6">
    <source>
        <dbReference type="ARBA" id="ARBA00023306"/>
    </source>
</evidence>
<keyword evidence="5" id="KW-0472">Membrane</keyword>
<evidence type="ECO:0000256" key="3">
    <source>
        <dbReference type="ARBA" id="ARBA00022475"/>
    </source>
</evidence>
<evidence type="ECO:0000256" key="9">
    <source>
        <dbReference type="SAM" id="MobiDB-lite"/>
    </source>
</evidence>
<feature type="region of interest" description="Disordered" evidence="9">
    <location>
        <begin position="47"/>
        <end position="87"/>
    </location>
</feature>
<evidence type="ECO:0000256" key="2">
    <source>
        <dbReference type="ARBA" id="ARBA00022473"/>
    </source>
</evidence>
<dbReference type="GO" id="GO:0090708">
    <property type="term" value="P:specification of plant organ axis polarity"/>
    <property type="evidence" value="ECO:0007669"/>
    <property type="project" value="UniProtKB-ARBA"/>
</dbReference>
<organism evidence="11 12">
    <name type="scientific">Lithocarpus litseifolius</name>
    <dbReference type="NCBI Taxonomy" id="425828"/>
    <lineage>
        <taxon>Eukaryota</taxon>
        <taxon>Viridiplantae</taxon>
        <taxon>Streptophyta</taxon>
        <taxon>Embryophyta</taxon>
        <taxon>Tracheophyta</taxon>
        <taxon>Spermatophyta</taxon>
        <taxon>Magnoliopsida</taxon>
        <taxon>eudicotyledons</taxon>
        <taxon>Gunneridae</taxon>
        <taxon>Pentapetalae</taxon>
        <taxon>rosids</taxon>
        <taxon>fabids</taxon>
        <taxon>Fagales</taxon>
        <taxon>Fagaceae</taxon>
        <taxon>Lithocarpus</taxon>
    </lineage>
</organism>
<evidence type="ECO:0000313" key="11">
    <source>
        <dbReference type="EMBL" id="KAK9998546.1"/>
    </source>
</evidence>
<dbReference type="AlphaFoldDB" id="A0AAW2CLL0"/>
<feature type="region of interest" description="Disordered" evidence="9">
    <location>
        <begin position="110"/>
        <end position="187"/>
    </location>
</feature>
<feature type="region of interest" description="Disordered" evidence="9">
    <location>
        <begin position="341"/>
        <end position="377"/>
    </location>
</feature>
<evidence type="ECO:0000256" key="5">
    <source>
        <dbReference type="ARBA" id="ARBA00023136"/>
    </source>
</evidence>
<comment type="caution">
    <text evidence="11">The sequence shown here is derived from an EMBL/GenBank/DDBJ whole genome shotgun (WGS) entry which is preliminary data.</text>
</comment>
<dbReference type="GO" id="GO:0051302">
    <property type="term" value="P:regulation of cell division"/>
    <property type="evidence" value="ECO:0007669"/>
    <property type="project" value="UniProtKB-ARBA"/>
</dbReference>